<name>A0ABR1U499_9PEZI</name>
<gene>
    <name evidence="1" type="ORF">PG996_012089</name>
</gene>
<dbReference type="Proteomes" id="UP001446871">
    <property type="component" value="Unassembled WGS sequence"/>
</dbReference>
<keyword evidence="2" id="KW-1185">Reference proteome</keyword>
<evidence type="ECO:0000313" key="1">
    <source>
        <dbReference type="EMBL" id="KAK8052788.1"/>
    </source>
</evidence>
<dbReference type="EMBL" id="JAQQWM010000008">
    <property type="protein sequence ID" value="KAK8052788.1"/>
    <property type="molecule type" value="Genomic_DNA"/>
</dbReference>
<reference evidence="1 2" key="1">
    <citation type="submission" date="2023-01" db="EMBL/GenBank/DDBJ databases">
        <title>Analysis of 21 Apiospora genomes using comparative genomics revels a genus with tremendous synthesis potential of carbohydrate active enzymes and secondary metabolites.</title>
        <authorList>
            <person name="Sorensen T."/>
        </authorList>
    </citation>
    <scope>NUCLEOTIDE SEQUENCE [LARGE SCALE GENOMIC DNA]</scope>
    <source>
        <strain evidence="1 2">CBS 83171</strain>
    </source>
</reference>
<comment type="caution">
    <text evidence="1">The sequence shown here is derived from an EMBL/GenBank/DDBJ whole genome shotgun (WGS) entry which is preliminary data.</text>
</comment>
<sequence>MRPARLTRPVPVKCLEDAAVDYTISQHFALTYGGSSPPRARSELSIKDLIKALIKILKILDGGVYFVFDTKLSRILISVEKAT</sequence>
<organism evidence="1 2">
    <name type="scientific">Apiospora saccharicola</name>
    <dbReference type="NCBI Taxonomy" id="335842"/>
    <lineage>
        <taxon>Eukaryota</taxon>
        <taxon>Fungi</taxon>
        <taxon>Dikarya</taxon>
        <taxon>Ascomycota</taxon>
        <taxon>Pezizomycotina</taxon>
        <taxon>Sordariomycetes</taxon>
        <taxon>Xylariomycetidae</taxon>
        <taxon>Amphisphaeriales</taxon>
        <taxon>Apiosporaceae</taxon>
        <taxon>Apiospora</taxon>
    </lineage>
</organism>
<evidence type="ECO:0000313" key="2">
    <source>
        <dbReference type="Proteomes" id="UP001446871"/>
    </source>
</evidence>
<protein>
    <submittedName>
        <fullName evidence="1">Uncharacterized protein</fullName>
    </submittedName>
</protein>
<proteinExistence type="predicted"/>
<accession>A0ABR1U499</accession>